<name>I5C0R4_9BACT</name>
<evidence type="ECO:0000256" key="3">
    <source>
        <dbReference type="ARBA" id="ARBA00022801"/>
    </source>
</evidence>
<dbReference type="RefSeq" id="WP_009055875.1">
    <property type="nucleotide sequence ID" value="NZ_AJYA01000030.1"/>
</dbReference>
<dbReference type="PATRIC" id="fig|1189621.3.peg.2803"/>
<dbReference type="EMBL" id="AJYA01000030">
    <property type="protein sequence ID" value="EIM75416.1"/>
    <property type="molecule type" value="Genomic_DNA"/>
</dbReference>
<evidence type="ECO:0000256" key="4">
    <source>
        <dbReference type="HAMAP-Rule" id="MF_00163"/>
    </source>
</evidence>
<dbReference type="GO" id="GO:0042586">
    <property type="term" value="F:peptide deformylase activity"/>
    <property type="evidence" value="ECO:0007669"/>
    <property type="project" value="UniProtKB-UniRule"/>
</dbReference>
<feature type="binding site" evidence="4">
    <location>
        <position position="142"/>
    </location>
    <ligand>
        <name>Fe cation</name>
        <dbReference type="ChEBI" id="CHEBI:24875"/>
    </ligand>
</feature>
<evidence type="ECO:0000313" key="6">
    <source>
        <dbReference type="Proteomes" id="UP000005551"/>
    </source>
</evidence>
<dbReference type="GO" id="GO:0006412">
    <property type="term" value="P:translation"/>
    <property type="evidence" value="ECO:0007669"/>
    <property type="project" value="UniProtKB-UniRule"/>
</dbReference>
<sequence length="165" mass="19405">MPTRLPKTADDILKLGDPRLYLTCEPVEEADWELLVDWIAQLREAMQDVRRRYGFGRGIAAPQLGILKRLIYIEIEEPLVLIKPTVVTLSEERFTLWDDCMSFPNLLVEVERHRSITLSYLNLEGQQCETTFQDDRAELVQHEFDHLEGILCTMRARDARSFRWR</sequence>
<dbReference type="Proteomes" id="UP000005551">
    <property type="component" value="Unassembled WGS sequence"/>
</dbReference>
<accession>I5C0R4</accession>
<evidence type="ECO:0000256" key="1">
    <source>
        <dbReference type="ARBA" id="ARBA00010759"/>
    </source>
</evidence>
<dbReference type="EC" id="3.5.1.88" evidence="4"/>
<keyword evidence="2 4" id="KW-0479">Metal-binding</keyword>
<comment type="cofactor">
    <cofactor evidence="4">
        <name>Fe(2+)</name>
        <dbReference type="ChEBI" id="CHEBI:29033"/>
    </cofactor>
    <text evidence="4">Binds 1 Fe(2+) ion.</text>
</comment>
<evidence type="ECO:0000313" key="5">
    <source>
        <dbReference type="EMBL" id="EIM75416.1"/>
    </source>
</evidence>
<dbReference type="AlphaFoldDB" id="I5C0R4"/>
<proteinExistence type="inferred from homology"/>
<comment type="similarity">
    <text evidence="1 4">Belongs to the polypeptide deformylase family.</text>
</comment>
<dbReference type="SUPFAM" id="SSF56420">
    <property type="entry name" value="Peptide deformylase"/>
    <property type="match status" value="1"/>
</dbReference>
<dbReference type="Pfam" id="PF01327">
    <property type="entry name" value="Pep_deformylase"/>
    <property type="match status" value="1"/>
</dbReference>
<feature type="active site" evidence="4">
    <location>
        <position position="143"/>
    </location>
</feature>
<comment type="caution">
    <text evidence="5">The sequence shown here is derived from an EMBL/GenBank/DDBJ whole genome shotgun (WGS) entry which is preliminary data.</text>
</comment>
<comment type="catalytic activity">
    <reaction evidence="4">
        <text>N-terminal N-formyl-L-methionyl-[peptide] + H2O = N-terminal L-methionyl-[peptide] + formate</text>
        <dbReference type="Rhea" id="RHEA:24420"/>
        <dbReference type="Rhea" id="RHEA-COMP:10639"/>
        <dbReference type="Rhea" id="RHEA-COMP:10640"/>
        <dbReference type="ChEBI" id="CHEBI:15377"/>
        <dbReference type="ChEBI" id="CHEBI:15740"/>
        <dbReference type="ChEBI" id="CHEBI:49298"/>
        <dbReference type="ChEBI" id="CHEBI:64731"/>
        <dbReference type="EC" id="3.5.1.88"/>
    </reaction>
</comment>
<dbReference type="InterPro" id="IPR023635">
    <property type="entry name" value="Peptide_deformylase"/>
</dbReference>
<dbReference type="PANTHER" id="PTHR10458:SF22">
    <property type="entry name" value="PEPTIDE DEFORMYLASE"/>
    <property type="match status" value="1"/>
</dbReference>
<dbReference type="PRINTS" id="PR01576">
    <property type="entry name" value="PDEFORMYLASE"/>
</dbReference>
<dbReference type="HAMAP" id="MF_00163">
    <property type="entry name" value="Pep_deformylase"/>
    <property type="match status" value="1"/>
</dbReference>
<organism evidence="5 6">
    <name type="scientific">Nitritalea halalkaliphila LW7</name>
    <dbReference type="NCBI Taxonomy" id="1189621"/>
    <lineage>
        <taxon>Bacteria</taxon>
        <taxon>Pseudomonadati</taxon>
        <taxon>Bacteroidota</taxon>
        <taxon>Cytophagia</taxon>
        <taxon>Cytophagales</taxon>
        <taxon>Cyclobacteriaceae</taxon>
        <taxon>Nitritalea</taxon>
    </lineage>
</organism>
<feature type="binding site" evidence="4">
    <location>
        <position position="146"/>
    </location>
    <ligand>
        <name>Fe cation</name>
        <dbReference type="ChEBI" id="CHEBI:24875"/>
    </ligand>
</feature>
<dbReference type="Gene3D" id="3.90.45.10">
    <property type="entry name" value="Peptide deformylase"/>
    <property type="match status" value="1"/>
</dbReference>
<gene>
    <name evidence="4" type="primary">def</name>
    <name evidence="5" type="ORF">A3SI_13472</name>
</gene>
<dbReference type="STRING" id="1189621.A3SI_13472"/>
<dbReference type="CDD" id="cd00487">
    <property type="entry name" value="Pep_deformylase"/>
    <property type="match status" value="1"/>
</dbReference>
<keyword evidence="3 4" id="KW-0378">Hydrolase</keyword>
<comment type="function">
    <text evidence="4">Removes the formyl group from the N-terminal Met of newly synthesized proteins. Requires at least a dipeptide for an efficient rate of reaction. N-terminal L-methionine is a prerequisite for activity but the enzyme has broad specificity at other positions.</text>
</comment>
<dbReference type="PANTHER" id="PTHR10458">
    <property type="entry name" value="PEPTIDE DEFORMYLASE"/>
    <property type="match status" value="1"/>
</dbReference>
<dbReference type="InterPro" id="IPR036821">
    <property type="entry name" value="Peptide_deformylase_sf"/>
</dbReference>
<dbReference type="GO" id="GO:0046872">
    <property type="term" value="F:metal ion binding"/>
    <property type="evidence" value="ECO:0007669"/>
    <property type="project" value="UniProtKB-KW"/>
</dbReference>
<dbReference type="PIRSF" id="PIRSF004749">
    <property type="entry name" value="Pep_def"/>
    <property type="match status" value="1"/>
</dbReference>
<reference evidence="5 6" key="1">
    <citation type="submission" date="2012-05" db="EMBL/GenBank/DDBJ databases">
        <title>Genome sequence of Nitritalea halalkaliphila LW7.</title>
        <authorList>
            <person name="Jangir P.K."/>
            <person name="Singh A."/>
            <person name="Shivaji S."/>
            <person name="Sharma R."/>
        </authorList>
    </citation>
    <scope>NUCLEOTIDE SEQUENCE [LARGE SCALE GENOMIC DNA]</scope>
    <source>
        <strain evidence="5 6">LW7</strain>
    </source>
</reference>
<keyword evidence="4" id="KW-0648">Protein biosynthesis</keyword>
<protein>
    <recommendedName>
        <fullName evidence="4">Peptide deformylase</fullName>
        <shortName evidence="4">PDF</shortName>
        <ecNumber evidence="4">3.5.1.88</ecNumber>
    </recommendedName>
    <alternativeName>
        <fullName evidence="4">Polypeptide deformylase</fullName>
    </alternativeName>
</protein>
<dbReference type="OrthoDB" id="9784988at2"/>
<feature type="binding site" evidence="4">
    <location>
        <position position="100"/>
    </location>
    <ligand>
        <name>Fe cation</name>
        <dbReference type="ChEBI" id="CHEBI:24875"/>
    </ligand>
</feature>
<keyword evidence="6" id="KW-1185">Reference proteome</keyword>
<keyword evidence="4" id="KW-0408">Iron</keyword>
<evidence type="ECO:0000256" key="2">
    <source>
        <dbReference type="ARBA" id="ARBA00022723"/>
    </source>
</evidence>